<dbReference type="GO" id="GO:0005829">
    <property type="term" value="C:cytosol"/>
    <property type="evidence" value="ECO:0000318"/>
    <property type="project" value="GO_Central"/>
</dbReference>
<dbReference type="GO" id="GO:0005634">
    <property type="term" value="C:nucleus"/>
    <property type="evidence" value="ECO:0000318"/>
    <property type="project" value="GO_Central"/>
</dbReference>
<keyword evidence="8 15" id="KW-0418">Kinase</keyword>
<evidence type="ECO:0000313" key="16">
    <source>
        <dbReference type="Proteomes" id="UP000222542"/>
    </source>
</evidence>
<dbReference type="SUPFAM" id="SSF56112">
    <property type="entry name" value="Protein kinase-like (PK-like)"/>
    <property type="match status" value="1"/>
</dbReference>
<dbReference type="InterPro" id="IPR000687">
    <property type="entry name" value="RIO_kinase"/>
</dbReference>
<dbReference type="Gramene" id="PHT95500">
    <property type="protein sequence ID" value="PHT95500"/>
    <property type="gene ID" value="T459_03382"/>
</dbReference>
<dbReference type="SUPFAM" id="SSF46785">
    <property type="entry name" value="Winged helix' DNA-binding domain"/>
    <property type="match status" value="1"/>
</dbReference>
<gene>
    <name evidence="15" type="ORF">T459_03382</name>
</gene>
<dbReference type="GO" id="GO:0046872">
    <property type="term" value="F:metal ion binding"/>
    <property type="evidence" value="ECO:0007669"/>
    <property type="project" value="UniProtKB-KW"/>
</dbReference>
<keyword evidence="4" id="KW-0723">Serine/threonine-protein kinase</keyword>
<evidence type="ECO:0000256" key="12">
    <source>
        <dbReference type="ARBA" id="ARBA00048679"/>
    </source>
</evidence>
<comment type="caution">
    <text evidence="15">The sequence shown here is derived from an EMBL/GenBank/DDBJ whole genome shotgun (WGS) entry which is preliminary data.</text>
</comment>
<evidence type="ECO:0000256" key="5">
    <source>
        <dbReference type="ARBA" id="ARBA00022679"/>
    </source>
</evidence>
<protein>
    <recommendedName>
        <fullName evidence="3">non-specific serine/threonine protein kinase</fullName>
        <ecNumber evidence="3">2.7.11.1</ecNumber>
    </recommendedName>
</protein>
<evidence type="ECO:0000256" key="10">
    <source>
        <dbReference type="ARBA" id="ARBA00022842"/>
    </source>
</evidence>
<evidence type="ECO:0000256" key="6">
    <source>
        <dbReference type="ARBA" id="ARBA00022723"/>
    </source>
</evidence>
<dbReference type="GO" id="GO:0030490">
    <property type="term" value="P:maturation of SSU-rRNA"/>
    <property type="evidence" value="ECO:0000318"/>
    <property type="project" value="GO_Central"/>
</dbReference>
<evidence type="ECO:0000313" key="15">
    <source>
        <dbReference type="EMBL" id="PHT95500.1"/>
    </source>
</evidence>
<dbReference type="AlphaFoldDB" id="A0A2G3AMP8"/>
<dbReference type="Gene3D" id="3.30.200.20">
    <property type="entry name" value="Phosphorylase Kinase, domain 1"/>
    <property type="match status" value="1"/>
</dbReference>
<name>A0A2G3AMP8_CAPAN</name>
<dbReference type="OMA" id="MIHHENT"/>
<dbReference type="InterPro" id="IPR015285">
    <property type="entry name" value="RIO2_wHTH_N"/>
</dbReference>
<dbReference type="Pfam" id="PF09202">
    <property type="entry name" value="Rio2_N"/>
    <property type="match status" value="1"/>
</dbReference>
<feature type="compositionally biased region" description="Basic and acidic residues" evidence="13">
    <location>
        <begin position="302"/>
        <end position="312"/>
    </location>
</feature>
<evidence type="ECO:0000256" key="4">
    <source>
        <dbReference type="ARBA" id="ARBA00022527"/>
    </source>
</evidence>
<evidence type="ECO:0000256" key="3">
    <source>
        <dbReference type="ARBA" id="ARBA00012513"/>
    </source>
</evidence>
<dbReference type="Proteomes" id="UP000222542">
    <property type="component" value="Unassembled WGS sequence"/>
</dbReference>
<organism evidence="15 16">
    <name type="scientific">Capsicum annuum</name>
    <name type="common">Capsicum pepper</name>
    <dbReference type="NCBI Taxonomy" id="4072"/>
    <lineage>
        <taxon>Eukaryota</taxon>
        <taxon>Viridiplantae</taxon>
        <taxon>Streptophyta</taxon>
        <taxon>Embryophyta</taxon>
        <taxon>Tracheophyta</taxon>
        <taxon>Spermatophyta</taxon>
        <taxon>Magnoliopsida</taxon>
        <taxon>eudicotyledons</taxon>
        <taxon>Gunneridae</taxon>
        <taxon>Pentapetalae</taxon>
        <taxon>asterids</taxon>
        <taxon>lamiids</taxon>
        <taxon>Solanales</taxon>
        <taxon>Solanaceae</taxon>
        <taxon>Solanoideae</taxon>
        <taxon>Capsiceae</taxon>
        <taxon>Capsicum</taxon>
    </lineage>
</organism>
<dbReference type="GO" id="GO:0005524">
    <property type="term" value="F:ATP binding"/>
    <property type="evidence" value="ECO:0007669"/>
    <property type="project" value="UniProtKB-KW"/>
</dbReference>
<dbReference type="SMART" id="SM00090">
    <property type="entry name" value="RIO"/>
    <property type="match status" value="1"/>
</dbReference>
<comment type="cofactor">
    <cofactor evidence="1">
        <name>Mg(2+)</name>
        <dbReference type="ChEBI" id="CHEBI:18420"/>
    </cofactor>
</comment>
<dbReference type="GO" id="GO:0004672">
    <property type="term" value="F:protein kinase activity"/>
    <property type="evidence" value="ECO:0000318"/>
    <property type="project" value="GO_Central"/>
</dbReference>
<evidence type="ECO:0000256" key="8">
    <source>
        <dbReference type="ARBA" id="ARBA00022777"/>
    </source>
</evidence>
<dbReference type="Pfam" id="PF01163">
    <property type="entry name" value="RIO1"/>
    <property type="match status" value="1"/>
</dbReference>
<dbReference type="InterPro" id="IPR036390">
    <property type="entry name" value="WH_DNA-bd_sf"/>
</dbReference>
<dbReference type="PANTHER" id="PTHR45852">
    <property type="entry name" value="SER/THR-PROTEIN KINASE RIO2"/>
    <property type="match status" value="1"/>
</dbReference>
<reference evidence="15 16" key="1">
    <citation type="journal article" date="2014" name="Nat. Genet.">
        <title>Genome sequence of the hot pepper provides insights into the evolution of pungency in Capsicum species.</title>
        <authorList>
            <person name="Kim S."/>
            <person name="Park M."/>
            <person name="Yeom S.I."/>
            <person name="Kim Y.M."/>
            <person name="Lee J.M."/>
            <person name="Lee H.A."/>
            <person name="Seo E."/>
            <person name="Choi J."/>
            <person name="Cheong K."/>
            <person name="Kim K.T."/>
            <person name="Jung K."/>
            <person name="Lee G.W."/>
            <person name="Oh S.K."/>
            <person name="Bae C."/>
            <person name="Kim S.B."/>
            <person name="Lee H.Y."/>
            <person name="Kim S.Y."/>
            <person name="Kim M.S."/>
            <person name="Kang B.C."/>
            <person name="Jo Y.D."/>
            <person name="Yang H.B."/>
            <person name="Jeong H.J."/>
            <person name="Kang W.H."/>
            <person name="Kwon J.K."/>
            <person name="Shin C."/>
            <person name="Lim J.Y."/>
            <person name="Park J.H."/>
            <person name="Huh J.H."/>
            <person name="Kim J.S."/>
            <person name="Kim B.D."/>
            <person name="Cohen O."/>
            <person name="Paran I."/>
            <person name="Suh M.C."/>
            <person name="Lee S.B."/>
            <person name="Kim Y.K."/>
            <person name="Shin Y."/>
            <person name="Noh S.J."/>
            <person name="Park J."/>
            <person name="Seo Y.S."/>
            <person name="Kwon S.Y."/>
            <person name="Kim H.A."/>
            <person name="Park J.M."/>
            <person name="Kim H.J."/>
            <person name="Choi S.B."/>
            <person name="Bosland P.W."/>
            <person name="Reeves G."/>
            <person name="Jo S.H."/>
            <person name="Lee B.W."/>
            <person name="Cho H.T."/>
            <person name="Choi H.S."/>
            <person name="Lee M.S."/>
            <person name="Yu Y."/>
            <person name="Do Choi Y."/>
            <person name="Park B.S."/>
            <person name="van Deynze A."/>
            <person name="Ashrafi H."/>
            <person name="Hill T."/>
            <person name="Kim W.T."/>
            <person name="Pai H.S."/>
            <person name="Ahn H.K."/>
            <person name="Yeam I."/>
            <person name="Giovannoni J.J."/>
            <person name="Rose J.K."/>
            <person name="Sorensen I."/>
            <person name="Lee S.J."/>
            <person name="Kim R.W."/>
            <person name="Choi I.Y."/>
            <person name="Choi B.S."/>
            <person name="Lim J.S."/>
            <person name="Lee Y.H."/>
            <person name="Choi D."/>
        </authorList>
    </citation>
    <scope>NUCLEOTIDE SEQUENCE [LARGE SCALE GENOMIC DNA]</scope>
    <source>
        <strain evidence="16">cv. CM334</strain>
    </source>
</reference>
<evidence type="ECO:0000256" key="13">
    <source>
        <dbReference type="SAM" id="MobiDB-lite"/>
    </source>
</evidence>
<evidence type="ECO:0000256" key="2">
    <source>
        <dbReference type="ARBA" id="ARBA00009196"/>
    </source>
</evidence>
<evidence type="ECO:0000256" key="9">
    <source>
        <dbReference type="ARBA" id="ARBA00022840"/>
    </source>
</evidence>
<dbReference type="Gene3D" id="1.10.10.10">
    <property type="entry name" value="Winged helix-like DNA-binding domain superfamily/Winged helix DNA-binding domain"/>
    <property type="match status" value="1"/>
</dbReference>
<evidence type="ECO:0000256" key="1">
    <source>
        <dbReference type="ARBA" id="ARBA00001946"/>
    </source>
</evidence>
<feature type="domain" description="RIO kinase" evidence="14">
    <location>
        <begin position="35"/>
        <end position="269"/>
    </location>
</feature>
<dbReference type="InterPro" id="IPR030484">
    <property type="entry name" value="Rio2"/>
</dbReference>
<keyword evidence="9" id="KW-0067">ATP-binding</keyword>
<dbReference type="InterPro" id="IPR018934">
    <property type="entry name" value="RIO_dom"/>
</dbReference>
<feature type="region of interest" description="Disordered" evidence="13">
    <location>
        <begin position="356"/>
        <end position="430"/>
    </location>
</feature>
<feature type="compositionally biased region" description="Acidic residues" evidence="13">
    <location>
        <begin position="313"/>
        <end position="329"/>
    </location>
</feature>
<dbReference type="InterPro" id="IPR036388">
    <property type="entry name" value="WH-like_DNA-bd_sf"/>
</dbReference>
<dbReference type="PANTHER" id="PTHR45852:SF1">
    <property type="entry name" value="SERINE_THREONINE-PROTEIN KINASE RIO2"/>
    <property type="match status" value="1"/>
</dbReference>
<accession>A0A2G3AMP8</accession>
<dbReference type="GO" id="GO:0004674">
    <property type="term" value="F:protein serine/threonine kinase activity"/>
    <property type="evidence" value="ECO:0007669"/>
    <property type="project" value="UniProtKB-KW"/>
</dbReference>
<keyword evidence="5" id="KW-0808">Transferase</keyword>
<dbReference type="Gene3D" id="1.10.510.10">
    <property type="entry name" value="Transferase(Phosphotransferase) domain 1"/>
    <property type="match status" value="1"/>
</dbReference>
<keyword evidence="10" id="KW-0460">Magnesium</keyword>
<dbReference type="GO" id="GO:0030688">
    <property type="term" value="C:preribosome, small subunit precursor"/>
    <property type="evidence" value="ECO:0000318"/>
    <property type="project" value="GO_Central"/>
</dbReference>
<dbReference type="CDD" id="cd05144">
    <property type="entry name" value="RIO2_C"/>
    <property type="match status" value="1"/>
</dbReference>
<comment type="similarity">
    <text evidence="2">Belongs to the protein kinase superfamily. RIO-type Ser/Thr kinase family.</text>
</comment>
<dbReference type="EC" id="2.7.11.1" evidence="3"/>
<reference evidence="15 16" key="2">
    <citation type="journal article" date="2017" name="Genome Biol.">
        <title>New reference genome sequences of hot pepper reveal the massive evolution of plant disease-resistance genes by retroduplication.</title>
        <authorList>
            <person name="Kim S."/>
            <person name="Park J."/>
            <person name="Yeom S.I."/>
            <person name="Kim Y.M."/>
            <person name="Seo E."/>
            <person name="Kim K.T."/>
            <person name="Kim M.S."/>
            <person name="Lee J.M."/>
            <person name="Cheong K."/>
            <person name="Shin H.S."/>
            <person name="Kim S.B."/>
            <person name="Han K."/>
            <person name="Lee J."/>
            <person name="Park M."/>
            <person name="Lee H.A."/>
            <person name="Lee H.Y."/>
            <person name="Lee Y."/>
            <person name="Oh S."/>
            <person name="Lee J.H."/>
            <person name="Choi E."/>
            <person name="Choi E."/>
            <person name="Lee S.E."/>
            <person name="Jeon J."/>
            <person name="Kim H."/>
            <person name="Choi G."/>
            <person name="Song H."/>
            <person name="Lee J."/>
            <person name="Lee S.C."/>
            <person name="Kwon J.K."/>
            <person name="Lee H.Y."/>
            <person name="Koo N."/>
            <person name="Hong Y."/>
            <person name="Kim R.W."/>
            <person name="Kang W.H."/>
            <person name="Huh J.H."/>
            <person name="Kang B.C."/>
            <person name="Yang T.J."/>
            <person name="Lee Y.H."/>
            <person name="Bennetzen J.L."/>
            <person name="Choi D."/>
        </authorList>
    </citation>
    <scope>NUCLEOTIDE SEQUENCE [LARGE SCALE GENOMIC DNA]</scope>
    <source>
        <strain evidence="16">cv. CM334</strain>
    </source>
</reference>
<dbReference type="STRING" id="4072.A0A2G3AMP8"/>
<proteinExistence type="inferred from homology"/>
<feature type="compositionally biased region" description="Basic residues" evidence="13">
    <location>
        <begin position="387"/>
        <end position="404"/>
    </location>
</feature>
<feature type="compositionally biased region" description="Low complexity" evidence="13">
    <location>
        <begin position="416"/>
        <end position="430"/>
    </location>
</feature>
<evidence type="ECO:0000256" key="11">
    <source>
        <dbReference type="ARBA" id="ARBA00047899"/>
    </source>
</evidence>
<comment type="catalytic activity">
    <reaction evidence="11">
        <text>L-threonyl-[protein] + ATP = O-phospho-L-threonyl-[protein] + ADP + H(+)</text>
        <dbReference type="Rhea" id="RHEA:46608"/>
        <dbReference type="Rhea" id="RHEA-COMP:11060"/>
        <dbReference type="Rhea" id="RHEA-COMP:11605"/>
        <dbReference type="ChEBI" id="CHEBI:15378"/>
        <dbReference type="ChEBI" id="CHEBI:30013"/>
        <dbReference type="ChEBI" id="CHEBI:30616"/>
        <dbReference type="ChEBI" id="CHEBI:61977"/>
        <dbReference type="ChEBI" id="CHEBI:456216"/>
        <dbReference type="EC" id="2.7.11.1"/>
    </reaction>
</comment>
<feature type="compositionally biased region" description="Acidic residues" evidence="13">
    <location>
        <begin position="362"/>
        <end position="381"/>
    </location>
</feature>
<feature type="region of interest" description="Disordered" evidence="13">
    <location>
        <begin position="302"/>
        <end position="336"/>
    </location>
</feature>
<dbReference type="InterPro" id="IPR011009">
    <property type="entry name" value="Kinase-like_dom_sf"/>
</dbReference>
<dbReference type="FunFam" id="3.30.200.20:FF:000052">
    <property type="entry name" value="Serine/threonine-protein kinase RIO2"/>
    <property type="match status" value="1"/>
</dbReference>
<keyword evidence="6" id="KW-0479">Metal-binding</keyword>
<keyword evidence="16" id="KW-1185">Reference proteome</keyword>
<evidence type="ECO:0000259" key="14">
    <source>
        <dbReference type="SMART" id="SM00090"/>
    </source>
</evidence>
<sequence>MISGSSLPLRWACAMHGGTYKVLKNLLKHKLVHHDSSKYDGFRLTYLGYDFLAIKTLVNRGIFSGVGRQLGVGKESDIFEVVKEDGTVLAMKLHRLGRVSFRAVKSKRDYLRHRSNYNWLYLSRLAALKEFAFMKALEEHGFSVPQAVDCNRHCVIMSLVPGYPLVQVKELQNPDVVFETIIGAVIRLAEHGLIHCDFNEFNIMIDDDEKVTMIDFPQMVSVSHPNAQMYFDRDVECIYKFFAKRFNMSFEENENNSDGSEVEIDEIGRPQFSEINKNSGFLDKELAASGFTRKDQAELEKLIEGDLEKHSDSDDEGTGDDEDEEDEADINNTNVKQLDPMSLGIYERYLLLQEDDNHQVGEEPDPQDEGEGETESEDDPELEKSLSKQRRKAIQAAHRGKKNFASRNTYKDKGGKSSQSSKVHKQLSGW</sequence>
<comment type="catalytic activity">
    <reaction evidence="12">
        <text>L-seryl-[protein] + ATP = O-phospho-L-seryl-[protein] + ADP + H(+)</text>
        <dbReference type="Rhea" id="RHEA:17989"/>
        <dbReference type="Rhea" id="RHEA-COMP:9863"/>
        <dbReference type="Rhea" id="RHEA-COMP:11604"/>
        <dbReference type="ChEBI" id="CHEBI:15378"/>
        <dbReference type="ChEBI" id="CHEBI:29999"/>
        <dbReference type="ChEBI" id="CHEBI:30616"/>
        <dbReference type="ChEBI" id="CHEBI:83421"/>
        <dbReference type="ChEBI" id="CHEBI:456216"/>
        <dbReference type="EC" id="2.7.11.1"/>
    </reaction>
</comment>
<dbReference type="EMBL" id="AYRZ02000001">
    <property type="protein sequence ID" value="PHT95500.1"/>
    <property type="molecule type" value="Genomic_DNA"/>
</dbReference>
<keyword evidence="7" id="KW-0547">Nucleotide-binding</keyword>
<evidence type="ECO:0000256" key="7">
    <source>
        <dbReference type="ARBA" id="ARBA00022741"/>
    </source>
</evidence>